<evidence type="ECO:0000259" key="9">
    <source>
        <dbReference type="Pfam" id="PF06429"/>
    </source>
</evidence>
<dbReference type="InterPro" id="IPR053927">
    <property type="entry name" value="FlgK_helical"/>
</dbReference>
<keyword evidence="6 7" id="KW-0975">Bacterial flagellum</keyword>
<dbReference type="Pfam" id="PF00460">
    <property type="entry name" value="Flg_bb_rod"/>
    <property type="match status" value="1"/>
</dbReference>
<protein>
    <recommendedName>
        <fullName evidence="4 7">Flagellar hook-associated protein 1</fullName>
        <shortName evidence="7">HAP1</shortName>
    </recommendedName>
</protein>
<dbReference type="PANTHER" id="PTHR30033">
    <property type="entry name" value="FLAGELLAR HOOK-ASSOCIATED PROTEIN 1"/>
    <property type="match status" value="1"/>
</dbReference>
<dbReference type="PRINTS" id="PR01005">
    <property type="entry name" value="FLGHOOKAP1"/>
</dbReference>
<comment type="similarity">
    <text evidence="3 7">Belongs to the flagella basal body rod proteins family.</text>
</comment>
<evidence type="ECO:0000256" key="5">
    <source>
        <dbReference type="ARBA" id="ARBA00022525"/>
    </source>
</evidence>
<evidence type="ECO:0000256" key="6">
    <source>
        <dbReference type="ARBA" id="ARBA00023143"/>
    </source>
</evidence>
<dbReference type="InterPro" id="IPR002371">
    <property type="entry name" value="FlgK"/>
</dbReference>
<dbReference type="InterPro" id="IPR001444">
    <property type="entry name" value="Flag_bb_rod_N"/>
</dbReference>
<evidence type="ECO:0000256" key="7">
    <source>
        <dbReference type="RuleBase" id="RU362065"/>
    </source>
</evidence>
<comment type="caution">
    <text evidence="11">The sequence shown here is derived from an EMBL/GenBank/DDBJ whole genome shotgun (WGS) entry which is preliminary data.</text>
</comment>
<evidence type="ECO:0000256" key="3">
    <source>
        <dbReference type="ARBA" id="ARBA00009677"/>
    </source>
</evidence>
<feature type="domain" description="Flagellar hook-associated protein FlgK helical" evidence="10">
    <location>
        <begin position="95"/>
        <end position="324"/>
    </location>
</feature>
<feature type="domain" description="Flagellar basal body rod protein N-terminal" evidence="8">
    <location>
        <begin position="6"/>
        <end position="35"/>
    </location>
</feature>
<dbReference type="PANTHER" id="PTHR30033:SF1">
    <property type="entry name" value="FLAGELLAR HOOK-ASSOCIATED PROTEIN 1"/>
    <property type="match status" value="1"/>
</dbReference>
<dbReference type="SUPFAM" id="SSF64518">
    <property type="entry name" value="Phase 1 flagellin"/>
    <property type="match status" value="1"/>
</dbReference>
<evidence type="ECO:0000313" key="11">
    <source>
        <dbReference type="EMBL" id="MCQ4923206.1"/>
    </source>
</evidence>
<evidence type="ECO:0000259" key="10">
    <source>
        <dbReference type="Pfam" id="PF22638"/>
    </source>
</evidence>
<dbReference type="RefSeq" id="WP_256311238.1">
    <property type="nucleotide sequence ID" value="NZ_JANGAC010000005.1"/>
</dbReference>
<proteinExistence type="inferred from homology"/>
<dbReference type="Pfam" id="PF22638">
    <property type="entry name" value="FlgK_D1"/>
    <property type="match status" value="1"/>
</dbReference>
<dbReference type="EMBL" id="JANGAC010000005">
    <property type="protein sequence ID" value="MCQ4923206.1"/>
    <property type="molecule type" value="Genomic_DNA"/>
</dbReference>
<dbReference type="Pfam" id="PF06429">
    <property type="entry name" value="Flg_bbr_C"/>
    <property type="match status" value="1"/>
</dbReference>
<keyword evidence="11" id="KW-0969">Cilium</keyword>
<feature type="domain" description="Flagellar basal-body/hook protein C-terminal" evidence="9">
    <location>
        <begin position="418"/>
        <end position="456"/>
    </location>
</feature>
<accession>A0ABT1S9R1</accession>
<evidence type="ECO:0000259" key="8">
    <source>
        <dbReference type="Pfam" id="PF00460"/>
    </source>
</evidence>
<evidence type="ECO:0000256" key="2">
    <source>
        <dbReference type="ARBA" id="ARBA00004613"/>
    </source>
</evidence>
<evidence type="ECO:0000256" key="4">
    <source>
        <dbReference type="ARBA" id="ARBA00016244"/>
    </source>
</evidence>
<sequence>MGFGGLYISISGLQASRKSLDTVSHNISNANNPNYVRQSAIHASNSYTKSADGRFQTGTGVNVIQIRQIRDEFLDLKLRRENASFGYHYAKAQILEDIEGVFNEITDSGLQKVMNGLWKNWDELSKEADSLTIRGLVHESSVAFAETVNHISRQLNDIRHNLNKQMLTKVDEVNNILDKIGELNKSVKLVEGENSRMKANDFRDERNALIDRLSELLPITSYENTFGETIISLQGRDIVNGSFISRIDVKNDNNGLGHIYWEKSNEKIDLNGLGELAGFIDVRDKSMVEYMDRLDTFVGTLANKINALHSTGIDLEGNQGGDFFVGSGGVINASNIKVNSELSNYNKIAISKTGGISDGDIAKEIYEVRNETLFGEMSTDDYYRDIIFSLGEERKSSRLIAENQGFLINTIDERRQSISAVSLDEEMADMIKFQHSYTANSRVINAIDEMIETVVNRVGLVGR</sequence>
<gene>
    <name evidence="7 11" type="primary">flgK</name>
    <name evidence="11" type="ORF">NE686_08935</name>
</gene>
<keyword evidence="12" id="KW-1185">Reference proteome</keyword>
<keyword evidence="11" id="KW-0282">Flagellum</keyword>
<reference evidence="11 12" key="1">
    <citation type="submission" date="2022-06" db="EMBL/GenBank/DDBJ databases">
        <title>Isolation of gut microbiota from human fecal samples.</title>
        <authorList>
            <person name="Pamer E.G."/>
            <person name="Barat B."/>
            <person name="Waligurski E."/>
            <person name="Medina S."/>
            <person name="Paddock L."/>
            <person name="Mostad J."/>
        </authorList>
    </citation>
    <scope>NUCLEOTIDE SEQUENCE [LARGE SCALE GENOMIC DNA]</scope>
    <source>
        <strain evidence="11 12">DFI.7.95</strain>
    </source>
</reference>
<dbReference type="NCBIfam" id="TIGR02492">
    <property type="entry name" value="flgK_ends"/>
    <property type="match status" value="1"/>
</dbReference>
<keyword evidence="5 7" id="KW-0964">Secreted</keyword>
<evidence type="ECO:0000256" key="1">
    <source>
        <dbReference type="ARBA" id="ARBA00004365"/>
    </source>
</evidence>
<dbReference type="Proteomes" id="UP001524478">
    <property type="component" value="Unassembled WGS sequence"/>
</dbReference>
<organism evidence="11 12">
    <name type="scientific">Tissierella carlieri</name>
    <dbReference type="NCBI Taxonomy" id="689904"/>
    <lineage>
        <taxon>Bacteria</taxon>
        <taxon>Bacillati</taxon>
        <taxon>Bacillota</taxon>
        <taxon>Tissierellia</taxon>
        <taxon>Tissierellales</taxon>
        <taxon>Tissierellaceae</taxon>
        <taxon>Tissierella</taxon>
    </lineage>
</organism>
<dbReference type="InterPro" id="IPR010930">
    <property type="entry name" value="Flg_bb/hook_C_dom"/>
</dbReference>
<evidence type="ECO:0000313" key="12">
    <source>
        <dbReference type="Proteomes" id="UP001524478"/>
    </source>
</evidence>
<keyword evidence="11" id="KW-0966">Cell projection</keyword>
<comment type="subcellular location">
    <subcellularLocation>
        <location evidence="1 7">Bacterial flagellum</location>
    </subcellularLocation>
    <subcellularLocation>
        <location evidence="2 7">Secreted</location>
    </subcellularLocation>
</comment>
<name>A0ABT1S9R1_9FIRM</name>